<evidence type="ECO:0000256" key="1">
    <source>
        <dbReference type="SAM" id="SignalP"/>
    </source>
</evidence>
<evidence type="ECO:0008006" key="4">
    <source>
        <dbReference type="Google" id="ProtNLM"/>
    </source>
</evidence>
<protein>
    <recommendedName>
        <fullName evidence="4">Fructose 1,6-bisphosphatase</fullName>
    </recommendedName>
</protein>
<evidence type="ECO:0000313" key="3">
    <source>
        <dbReference type="Proteomes" id="UP000776164"/>
    </source>
</evidence>
<organism evidence="2 3">
    <name type="scientific">Subtercola frigoramans</name>
    <dbReference type="NCBI Taxonomy" id="120298"/>
    <lineage>
        <taxon>Bacteria</taxon>
        <taxon>Bacillati</taxon>
        <taxon>Actinomycetota</taxon>
        <taxon>Actinomycetes</taxon>
        <taxon>Micrococcales</taxon>
        <taxon>Microbacteriaceae</taxon>
        <taxon>Subtercola</taxon>
    </lineage>
</organism>
<comment type="caution">
    <text evidence="2">The sequence shown here is derived from an EMBL/GenBank/DDBJ whole genome shotgun (WGS) entry which is preliminary data.</text>
</comment>
<dbReference type="PROSITE" id="PS51257">
    <property type="entry name" value="PROKAR_LIPOPROTEIN"/>
    <property type="match status" value="1"/>
</dbReference>
<feature type="chain" id="PRO_5047052845" description="Fructose 1,6-bisphosphatase" evidence="1">
    <location>
        <begin position="41"/>
        <end position="241"/>
    </location>
</feature>
<dbReference type="EMBL" id="JAFBBU010000001">
    <property type="protein sequence ID" value="MBM7473444.1"/>
    <property type="molecule type" value="Genomic_DNA"/>
</dbReference>
<evidence type="ECO:0000313" key="2">
    <source>
        <dbReference type="EMBL" id="MBM7473444.1"/>
    </source>
</evidence>
<dbReference type="Proteomes" id="UP000776164">
    <property type="component" value="Unassembled WGS sequence"/>
</dbReference>
<accession>A0ABS2L8P0</accession>
<keyword evidence="1" id="KW-0732">Signal</keyword>
<keyword evidence="3" id="KW-1185">Reference proteome</keyword>
<gene>
    <name evidence="2" type="ORF">JOE66_003078</name>
</gene>
<proteinExistence type="predicted"/>
<dbReference type="RefSeq" id="WP_205110932.1">
    <property type="nucleotide sequence ID" value="NZ_BAAAHT010000001.1"/>
</dbReference>
<feature type="signal peptide" evidence="1">
    <location>
        <begin position="1"/>
        <end position="40"/>
    </location>
</feature>
<reference evidence="2 3" key="1">
    <citation type="submission" date="2021-01" db="EMBL/GenBank/DDBJ databases">
        <title>Sequencing the genomes of 1000 actinobacteria strains.</title>
        <authorList>
            <person name="Klenk H.-P."/>
        </authorList>
    </citation>
    <scope>NUCLEOTIDE SEQUENCE [LARGE SCALE GENOMIC DNA]</scope>
    <source>
        <strain evidence="2 3">DSM 13057</strain>
    </source>
</reference>
<name>A0ABS2L8P0_9MICO</name>
<sequence length="241" mass="25078">MRKWKSRLLAAIVISGMAVVSTGCSTFGGILGAAPGAANAAATTAPTPTPSTTLAFDSVFTDFGSVHPVVPIGDNLELQLDVWTEQKTHEWYTTANKKFSFVISVFDRAVAADAPFAQKRPVYMSNVTVTATTSTTGGTSATPFVLNLDPVTTTLDPEALRSDAGLLITSPKGGFQLESNTIGVLTDDTYGLVLDFSMTITVDAIGGVGGSAAGTRSVVHQPIRVAIFQPPAPTTIEGKVQ</sequence>